<dbReference type="Pfam" id="PF01803">
    <property type="entry name" value="LIM_bind"/>
    <property type="match status" value="2"/>
</dbReference>
<comment type="caution">
    <text evidence="2">The sequence shown here is derived from an EMBL/GenBank/DDBJ whole genome shotgun (WGS) entry which is preliminary data.</text>
</comment>
<accession>A0AAV6JEU2</accession>
<evidence type="ECO:0000313" key="2">
    <source>
        <dbReference type="EMBL" id="KAG5539706.1"/>
    </source>
</evidence>
<dbReference type="AlphaFoldDB" id="A0AAV6JEU2"/>
<dbReference type="EMBL" id="JACTNZ010000007">
    <property type="protein sequence ID" value="KAG5539706.1"/>
    <property type="molecule type" value="Genomic_DNA"/>
</dbReference>
<feature type="compositionally biased region" description="Basic and acidic residues" evidence="1">
    <location>
        <begin position="133"/>
        <end position="144"/>
    </location>
</feature>
<feature type="compositionally biased region" description="Polar residues" evidence="1">
    <location>
        <begin position="693"/>
        <end position="714"/>
    </location>
</feature>
<reference evidence="2" key="1">
    <citation type="submission" date="2020-08" db="EMBL/GenBank/DDBJ databases">
        <title>Plant Genome Project.</title>
        <authorList>
            <person name="Zhang R.-G."/>
        </authorList>
    </citation>
    <scope>NUCLEOTIDE SEQUENCE</scope>
    <source>
        <strain evidence="2">WSP0</strain>
        <tissue evidence="2">Leaf</tissue>
    </source>
</reference>
<proteinExistence type="predicted"/>
<dbReference type="PANTHER" id="PTHR10378">
    <property type="entry name" value="LIM DOMAIN-BINDING PROTEIN"/>
    <property type="match status" value="1"/>
</dbReference>
<sequence length="834" mass="92372">MALEAYLDSLGCGIPLLSDSLTEAAATSSHFGMSSGNLSAYIARMARLNANLISGDGNSTVLNNSTNSGPSVGSSSLVTDANSPLVGASHFHRGGSTNMDSYLNLPSSPLSFSSTNFSTLVIDASSKEQPTCSRRDQNSQVGDKRLCPQLQIGGTAASQTTSQPQRGSHHTGERKEPGIAQMSKKPRLDRNQENILHQKIIQQLLQKQDNMVIQDHNQLLQALMQQHKLRNQQQQYIRNSVPQFVGIPIQQQQQQPMRHHLQQQVNHQIPVVQPHDAGICSRRLMQYIYHLRHRPPDNSLAYWRKFVANYYAPGAKERWCLSLYDSIGGHALGVFSRSATVSVFVASTVFAHLHSISSLRQFDIFPSFVYLNRHGTVASVVPSQERDLDQLATMDDDLCLILAFLEEMFLKAGAMKFEIMYDMGLDNVKNYCATGETDEIDGGSEGCTESKCYLSSPSFLIELKLVLLMRTCHRSLDWCSPSWVAIFTTFGEVILSWEFCARHHEEVVPRSLVAPQVNQLIEAAKKCQGTTEAVRSNAVSAQYLQSSCNAFVKEGRRLTGNLELLLVNDLGFPKRYVRFFQIAEVVNNMKELMTFSRDNKIGPIESLKTYPRKETTGQAKKMHETEWLASAAVSPGSSNTMNEKSDVKKDGKDGIATGSEKAGLAVKQERSCSINSSTPIGIPLPLPFLGPQSSSPRVIQSPPVSDLSTSQLSQDGDDVDHRTIQNILQQMVYNSRAKWVQSGNTKVKEEVLEELDGNQVGKLSTRAWAPANVLGSTLGRSDYFDTGSNSNFSRIYGENTIVKREADIPGRFQLPEAVQDMDYEFFKNGVLNDD</sequence>
<evidence type="ECO:0000256" key="1">
    <source>
        <dbReference type="SAM" id="MobiDB-lite"/>
    </source>
</evidence>
<gene>
    <name evidence="2" type="ORF">RHGRI_020048</name>
</gene>
<keyword evidence="3" id="KW-1185">Reference proteome</keyword>
<feature type="region of interest" description="Disordered" evidence="1">
    <location>
        <begin position="693"/>
        <end position="716"/>
    </location>
</feature>
<feature type="compositionally biased region" description="Basic and acidic residues" evidence="1">
    <location>
        <begin position="643"/>
        <end position="653"/>
    </location>
</feature>
<name>A0AAV6JEU2_9ERIC</name>
<feature type="region of interest" description="Disordered" evidence="1">
    <location>
        <begin position="633"/>
        <end position="670"/>
    </location>
</feature>
<organism evidence="2 3">
    <name type="scientific">Rhododendron griersonianum</name>
    <dbReference type="NCBI Taxonomy" id="479676"/>
    <lineage>
        <taxon>Eukaryota</taxon>
        <taxon>Viridiplantae</taxon>
        <taxon>Streptophyta</taxon>
        <taxon>Embryophyta</taxon>
        <taxon>Tracheophyta</taxon>
        <taxon>Spermatophyta</taxon>
        <taxon>Magnoliopsida</taxon>
        <taxon>eudicotyledons</taxon>
        <taxon>Gunneridae</taxon>
        <taxon>Pentapetalae</taxon>
        <taxon>asterids</taxon>
        <taxon>Ericales</taxon>
        <taxon>Ericaceae</taxon>
        <taxon>Ericoideae</taxon>
        <taxon>Rhodoreae</taxon>
        <taxon>Rhododendron</taxon>
    </lineage>
</organism>
<feature type="compositionally biased region" description="Polar residues" evidence="1">
    <location>
        <begin position="156"/>
        <end position="166"/>
    </location>
</feature>
<feature type="region of interest" description="Disordered" evidence="1">
    <location>
        <begin position="153"/>
        <end position="188"/>
    </location>
</feature>
<dbReference type="Proteomes" id="UP000823749">
    <property type="component" value="Chromosome 7"/>
</dbReference>
<protein>
    <submittedName>
        <fullName evidence="2">Uncharacterized protein</fullName>
    </submittedName>
</protein>
<feature type="region of interest" description="Disordered" evidence="1">
    <location>
        <begin position="125"/>
        <end position="144"/>
    </location>
</feature>
<dbReference type="InterPro" id="IPR029005">
    <property type="entry name" value="LIM-bd/SEUSS"/>
</dbReference>
<evidence type="ECO:0000313" key="3">
    <source>
        <dbReference type="Proteomes" id="UP000823749"/>
    </source>
</evidence>